<evidence type="ECO:0000259" key="3">
    <source>
        <dbReference type="Pfam" id="PF04321"/>
    </source>
</evidence>
<dbReference type="PANTHER" id="PTHR10491">
    <property type="entry name" value="DTDP-4-DEHYDRORHAMNOSE REDUCTASE"/>
    <property type="match status" value="1"/>
</dbReference>
<dbReference type="Pfam" id="PF04321">
    <property type="entry name" value="RmlD_sub_bind"/>
    <property type="match status" value="1"/>
</dbReference>
<reference evidence="5" key="1">
    <citation type="journal article" date="2019" name="Int. J. Syst. Evol. Microbiol.">
        <title>The Global Catalogue of Microorganisms (GCM) 10K type strain sequencing project: providing services to taxonomists for standard genome sequencing and annotation.</title>
        <authorList>
            <consortium name="The Broad Institute Genomics Platform"/>
            <consortium name="The Broad Institute Genome Sequencing Center for Infectious Disease"/>
            <person name="Wu L."/>
            <person name="Ma J."/>
        </authorList>
    </citation>
    <scope>NUCLEOTIDE SEQUENCE [LARGE SCALE GENOMIC DNA]</scope>
    <source>
        <strain evidence="5">CCUG 49571</strain>
    </source>
</reference>
<organism evidence="4 5">
    <name type="scientific">Cohnella hongkongensis</name>
    <dbReference type="NCBI Taxonomy" id="178337"/>
    <lineage>
        <taxon>Bacteria</taxon>
        <taxon>Bacillati</taxon>
        <taxon>Bacillota</taxon>
        <taxon>Bacilli</taxon>
        <taxon>Bacillales</taxon>
        <taxon>Paenibacillaceae</taxon>
        <taxon>Cohnella</taxon>
    </lineage>
</organism>
<protein>
    <recommendedName>
        <fullName evidence="2">dTDP-4-dehydrorhamnose reductase</fullName>
        <ecNumber evidence="2">1.1.1.133</ecNumber>
    </recommendedName>
</protein>
<sequence length="287" mass="32326">MKILLLGGYGMAGHMVASYLRTRPGDELVVAVRPRTAPNRTLKALDGLQVRELDVRSFEAVEDLVRECGPDVIVNAVGILNHHAEDRPLDAYRVNGWLPHWLRHLGDRCGARLIHISSDCVFSGERGGPHRETDEPDGKTVYARSKALGEVFDGKHVTIRTSIIGPDDNPSGIGLMKWFLSREGEVKGYRNVLWNGVTTLELAKAIDWLLRRPEVGGLVHLAAPETVSKHELLLMMQERFDKRNVTIVPVEEPVIDRTLAATRSDFDYRPPRYAEMLEELRRWTAAR</sequence>
<evidence type="ECO:0000256" key="2">
    <source>
        <dbReference type="RuleBase" id="RU364082"/>
    </source>
</evidence>
<feature type="domain" description="RmlD-like substrate binding" evidence="3">
    <location>
        <begin position="1"/>
        <end position="252"/>
    </location>
</feature>
<comment type="pathway">
    <text evidence="2">Carbohydrate biosynthesis; dTDP-L-rhamnose biosynthesis.</text>
</comment>
<dbReference type="EC" id="1.1.1.133" evidence="2"/>
<dbReference type="CDD" id="cd05254">
    <property type="entry name" value="dTDP_HR_like_SDR_e"/>
    <property type="match status" value="1"/>
</dbReference>
<dbReference type="SUPFAM" id="SSF51735">
    <property type="entry name" value="NAD(P)-binding Rossmann-fold domains"/>
    <property type="match status" value="1"/>
</dbReference>
<dbReference type="InterPro" id="IPR029903">
    <property type="entry name" value="RmlD-like-bd"/>
</dbReference>
<keyword evidence="2" id="KW-0560">Oxidoreductase</keyword>
<evidence type="ECO:0000256" key="1">
    <source>
        <dbReference type="ARBA" id="ARBA00010944"/>
    </source>
</evidence>
<evidence type="ECO:0000313" key="5">
    <source>
        <dbReference type="Proteomes" id="UP001596028"/>
    </source>
</evidence>
<dbReference type="RefSeq" id="WP_378091594.1">
    <property type="nucleotide sequence ID" value="NZ_JBHSEP010000001.1"/>
</dbReference>
<evidence type="ECO:0000313" key="4">
    <source>
        <dbReference type="EMBL" id="MFC4596951.1"/>
    </source>
</evidence>
<dbReference type="Proteomes" id="UP001596028">
    <property type="component" value="Unassembled WGS sequence"/>
</dbReference>
<proteinExistence type="inferred from homology"/>
<name>A0ABV9F4T6_9BACL</name>
<gene>
    <name evidence="4" type="ORF">ACFO3S_01765</name>
</gene>
<comment type="caution">
    <text evidence="4">The sequence shown here is derived from an EMBL/GenBank/DDBJ whole genome shotgun (WGS) entry which is preliminary data.</text>
</comment>
<comment type="function">
    <text evidence="2">Catalyzes the reduction of dTDP-6-deoxy-L-lyxo-4-hexulose to yield dTDP-L-rhamnose.</text>
</comment>
<dbReference type="PANTHER" id="PTHR10491:SF4">
    <property type="entry name" value="METHIONINE ADENOSYLTRANSFERASE 2 SUBUNIT BETA"/>
    <property type="match status" value="1"/>
</dbReference>
<keyword evidence="2" id="KW-0521">NADP</keyword>
<keyword evidence="5" id="KW-1185">Reference proteome</keyword>
<dbReference type="InterPro" id="IPR036291">
    <property type="entry name" value="NAD(P)-bd_dom_sf"/>
</dbReference>
<dbReference type="InterPro" id="IPR005913">
    <property type="entry name" value="dTDP_dehydrorham_reduct"/>
</dbReference>
<comment type="similarity">
    <text evidence="1 2">Belongs to the dTDP-4-dehydrorhamnose reductase family.</text>
</comment>
<accession>A0ABV9F4T6</accession>
<dbReference type="Gene3D" id="3.40.50.720">
    <property type="entry name" value="NAD(P)-binding Rossmann-like Domain"/>
    <property type="match status" value="1"/>
</dbReference>
<dbReference type="EMBL" id="JBHSEP010000001">
    <property type="protein sequence ID" value="MFC4596951.1"/>
    <property type="molecule type" value="Genomic_DNA"/>
</dbReference>